<sequence>MYQLLSDLIKDKFPLLEKTNITNSTSLISVLQNNYNGLSGFIDSYENNSYSAYECAVYDNLIPLIQYLFAMIYQRNGMFHKALYHYFKARISCSKSNAKVNFLSSASNSHSDNEMFNDPIYADFVQSNMGIFGTYSQSLGLSNEMYVLSTLNALPIIQYLIEQEKHKQRDLSEFDIGYDTHLTRMLNLLKMKDSLSIQINQILQSLNSTPTDPASSLSIPQITISTLCYFYTTEDYTFLSKLNLKEIEKTSPLLTSFLYLIMGYTYKNDLGLTELENLDCRVGFYTSACNYSAKACNSSCINAIAQLGYLEIWKIMNHHKNLYASESIDRVYEKFQYFAKDIIETTEDSTDAQNRGSTKRVKFV</sequence>
<keyword evidence="6" id="KW-0539">Nucleus</keyword>
<dbReference type="OrthoDB" id="3997784at2759"/>
<dbReference type="InterPro" id="IPR019440">
    <property type="entry name" value="MAU2"/>
</dbReference>
<gene>
    <name evidence="8" type="ORF">PMKS-003742</name>
</gene>
<protein>
    <submittedName>
        <fullName evidence="8">Uncharacterized protein</fullName>
    </submittedName>
</protein>
<evidence type="ECO:0000256" key="7">
    <source>
        <dbReference type="ARBA" id="ARBA00023306"/>
    </source>
</evidence>
<comment type="subcellular location">
    <subcellularLocation>
        <location evidence="1">Nucleus</location>
    </subcellularLocation>
</comment>
<dbReference type="GO" id="GO:0007064">
    <property type="term" value="P:mitotic sister chromatid cohesion"/>
    <property type="evidence" value="ECO:0007669"/>
    <property type="project" value="InterPro"/>
</dbReference>
<dbReference type="Pfam" id="PF10345">
    <property type="entry name" value="Cohesin_load"/>
    <property type="match status" value="1"/>
</dbReference>
<proteinExistence type="inferred from homology"/>
<comment type="caution">
    <text evidence="8">The sequence shown here is derived from an EMBL/GenBank/DDBJ whole genome shotgun (WGS) entry which is preliminary data.</text>
</comment>
<dbReference type="GO" id="GO:0051301">
    <property type="term" value="P:cell division"/>
    <property type="evidence" value="ECO:0007669"/>
    <property type="project" value="UniProtKB-KW"/>
</dbReference>
<evidence type="ECO:0000313" key="8">
    <source>
        <dbReference type="EMBL" id="GAV30232.1"/>
    </source>
</evidence>
<keyword evidence="4" id="KW-0498">Mitosis</keyword>
<evidence type="ECO:0000256" key="2">
    <source>
        <dbReference type="ARBA" id="ARBA00008585"/>
    </source>
</evidence>
<keyword evidence="3" id="KW-0132">Cell division</keyword>
<evidence type="ECO:0000313" key="9">
    <source>
        <dbReference type="Proteomes" id="UP000186136"/>
    </source>
</evidence>
<evidence type="ECO:0000256" key="1">
    <source>
        <dbReference type="ARBA" id="ARBA00004123"/>
    </source>
</evidence>
<keyword evidence="5" id="KW-0159">Chromosome partition</keyword>
<evidence type="ECO:0000256" key="6">
    <source>
        <dbReference type="ARBA" id="ARBA00023242"/>
    </source>
</evidence>
<evidence type="ECO:0000256" key="3">
    <source>
        <dbReference type="ARBA" id="ARBA00022618"/>
    </source>
</evidence>
<keyword evidence="7" id="KW-0131">Cell cycle</keyword>
<reference evidence="8 9" key="1">
    <citation type="submission" date="2016-08" db="EMBL/GenBank/DDBJ databases">
        <title>Whole genome shotgun sequence of Pichia membranifaciens KS47-1.</title>
        <authorList>
            <person name="Konishi M."/>
            <person name="Ishida M."/>
            <person name="Arakawa T."/>
            <person name="Kato Y."/>
            <person name="Horiuchi J."/>
        </authorList>
    </citation>
    <scope>NUCLEOTIDE SEQUENCE [LARGE SCALE GENOMIC DNA]</scope>
    <source>
        <strain evidence="8 9">KS47-1</strain>
    </source>
</reference>
<organism evidence="8 9">
    <name type="scientific">Pichia membranifaciens</name>
    <dbReference type="NCBI Taxonomy" id="4926"/>
    <lineage>
        <taxon>Eukaryota</taxon>
        <taxon>Fungi</taxon>
        <taxon>Dikarya</taxon>
        <taxon>Ascomycota</taxon>
        <taxon>Saccharomycotina</taxon>
        <taxon>Pichiomycetes</taxon>
        <taxon>Pichiales</taxon>
        <taxon>Pichiaceae</taxon>
        <taxon>Pichia</taxon>
    </lineage>
</organism>
<dbReference type="Proteomes" id="UP000186136">
    <property type="component" value="Unassembled WGS sequence"/>
</dbReference>
<accession>A0A1Q2YL12</accession>
<dbReference type="EMBL" id="BDGI01000165">
    <property type="protein sequence ID" value="GAV30232.1"/>
    <property type="molecule type" value="Genomic_DNA"/>
</dbReference>
<dbReference type="GO" id="GO:0005634">
    <property type="term" value="C:nucleus"/>
    <property type="evidence" value="ECO:0007669"/>
    <property type="project" value="UniProtKB-SubCell"/>
</dbReference>
<name>A0A1Q2YL12_9ASCO</name>
<evidence type="ECO:0000256" key="4">
    <source>
        <dbReference type="ARBA" id="ARBA00022776"/>
    </source>
</evidence>
<dbReference type="GO" id="GO:0007059">
    <property type="term" value="P:chromosome segregation"/>
    <property type="evidence" value="ECO:0007669"/>
    <property type="project" value="UniProtKB-KW"/>
</dbReference>
<dbReference type="AlphaFoldDB" id="A0A1Q2YL12"/>
<comment type="similarity">
    <text evidence="2">Belongs to the SCC4/mau-2 family.</text>
</comment>
<keyword evidence="9" id="KW-1185">Reference proteome</keyword>
<evidence type="ECO:0000256" key="5">
    <source>
        <dbReference type="ARBA" id="ARBA00022829"/>
    </source>
</evidence>